<evidence type="ECO:0000313" key="2">
    <source>
        <dbReference type="EMBL" id="MBW4670417.1"/>
    </source>
</evidence>
<dbReference type="Proteomes" id="UP000729701">
    <property type="component" value="Unassembled WGS sequence"/>
</dbReference>
<evidence type="ECO:0000313" key="3">
    <source>
        <dbReference type="Proteomes" id="UP000729701"/>
    </source>
</evidence>
<organism evidence="2 3">
    <name type="scientific">Cyanomargarita calcarea GSE-NOS-MK-12-04C</name>
    <dbReference type="NCBI Taxonomy" id="2839659"/>
    <lineage>
        <taxon>Bacteria</taxon>
        <taxon>Bacillati</taxon>
        <taxon>Cyanobacteriota</taxon>
        <taxon>Cyanophyceae</taxon>
        <taxon>Nostocales</taxon>
        <taxon>Cyanomargaritaceae</taxon>
        <taxon>Cyanomargarita</taxon>
    </lineage>
</organism>
<protein>
    <submittedName>
        <fullName evidence="2">Uncharacterized protein</fullName>
    </submittedName>
</protein>
<dbReference type="EMBL" id="JAHHGZ010000030">
    <property type="protein sequence ID" value="MBW4670417.1"/>
    <property type="molecule type" value="Genomic_DNA"/>
</dbReference>
<reference evidence="2" key="1">
    <citation type="submission" date="2021-05" db="EMBL/GenBank/DDBJ databases">
        <authorList>
            <person name="Pietrasiak N."/>
            <person name="Ward R."/>
            <person name="Stajich J.E."/>
            <person name="Kurbessoian T."/>
        </authorList>
    </citation>
    <scope>NUCLEOTIDE SEQUENCE</scope>
    <source>
        <strain evidence="2">GSE-NOS-MK-12-04C</strain>
    </source>
</reference>
<sequence>MLSHRFACPTRSPNVRTWKTRLRTLPELIPTTTYQPSGQAADIVKPQREP</sequence>
<evidence type="ECO:0000256" key="1">
    <source>
        <dbReference type="SAM" id="MobiDB-lite"/>
    </source>
</evidence>
<name>A0A951QST3_9CYAN</name>
<accession>A0A951QST3</accession>
<feature type="region of interest" description="Disordered" evidence="1">
    <location>
        <begin position="31"/>
        <end position="50"/>
    </location>
</feature>
<gene>
    <name evidence="2" type="ORF">KME60_24130</name>
</gene>
<reference evidence="2" key="2">
    <citation type="journal article" date="2022" name="Microbiol. Resour. Announc.">
        <title>Metagenome Sequencing to Explore Phylogenomics of Terrestrial Cyanobacteria.</title>
        <authorList>
            <person name="Ward R.D."/>
            <person name="Stajich J.E."/>
            <person name="Johansen J.R."/>
            <person name="Huntemann M."/>
            <person name="Clum A."/>
            <person name="Foster B."/>
            <person name="Foster B."/>
            <person name="Roux S."/>
            <person name="Palaniappan K."/>
            <person name="Varghese N."/>
            <person name="Mukherjee S."/>
            <person name="Reddy T.B.K."/>
            <person name="Daum C."/>
            <person name="Copeland A."/>
            <person name="Chen I.A."/>
            <person name="Ivanova N.N."/>
            <person name="Kyrpides N.C."/>
            <person name="Shapiro N."/>
            <person name="Eloe-Fadrosh E.A."/>
            <person name="Pietrasiak N."/>
        </authorList>
    </citation>
    <scope>NUCLEOTIDE SEQUENCE</scope>
    <source>
        <strain evidence="2">GSE-NOS-MK-12-04C</strain>
    </source>
</reference>
<proteinExistence type="predicted"/>
<comment type="caution">
    <text evidence="2">The sequence shown here is derived from an EMBL/GenBank/DDBJ whole genome shotgun (WGS) entry which is preliminary data.</text>
</comment>
<dbReference type="AlphaFoldDB" id="A0A951QST3"/>